<proteinExistence type="inferred from homology"/>
<keyword evidence="2" id="KW-0223">Dioxygenase</keyword>
<organism evidence="5 6">
    <name type="scientific">Tribonema minus</name>
    <dbReference type="NCBI Taxonomy" id="303371"/>
    <lineage>
        <taxon>Eukaryota</taxon>
        <taxon>Sar</taxon>
        <taxon>Stramenopiles</taxon>
        <taxon>Ochrophyta</taxon>
        <taxon>PX clade</taxon>
        <taxon>Xanthophyceae</taxon>
        <taxon>Tribonematales</taxon>
        <taxon>Tribonemataceae</taxon>
        <taxon>Tribonema</taxon>
    </lineage>
</organism>
<sequence>MLSCRNPPLGLNRYEYFPEANGFEAPATFAAIRAEVNTYLDSRTVPCLHETVPDIRISSAVGEGGQCWRFLPLKKLGKLDEKHRTHFPALFDLLEQDCIANAIISSLDPGTVIPAHRGYFKGFIRYHLAIEAPTDAPASITCGGIRYEWKTGEGILFDDTFIHSVINPSRSRRTVLYLDIKRRNLPPYVQRMTDAVYAAVAGNKLLQAALADQHKTQSIDE</sequence>
<dbReference type="PANTHER" id="PTHR46332:SF5">
    <property type="entry name" value="ASPARTATE BETA-HYDROXYLASE DOMAIN CONTAINING 2"/>
    <property type="match status" value="1"/>
</dbReference>
<dbReference type="Proteomes" id="UP000664859">
    <property type="component" value="Unassembled WGS sequence"/>
</dbReference>
<name>A0A835YR86_9STRA</name>
<dbReference type="PANTHER" id="PTHR46332">
    <property type="entry name" value="ASPARTATE BETA-HYDROXYLASE DOMAIN-CONTAINING PROTEIN 2"/>
    <property type="match status" value="1"/>
</dbReference>
<dbReference type="Gene3D" id="2.60.120.330">
    <property type="entry name" value="B-lactam Antibiotic, Isopenicillin N Synthase, Chain"/>
    <property type="match status" value="1"/>
</dbReference>
<accession>A0A835YR86</accession>
<dbReference type="InterPro" id="IPR027443">
    <property type="entry name" value="IPNS-like_sf"/>
</dbReference>
<evidence type="ECO:0000259" key="4">
    <source>
        <dbReference type="Pfam" id="PF05118"/>
    </source>
</evidence>
<evidence type="ECO:0000256" key="1">
    <source>
        <dbReference type="ARBA" id="ARBA00007730"/>
    </source>
</evidence>
<evidence type="ECO:0000256" key="3">
    <source>
        <dbReference type="ARBA" id="ARBA00023002"/>
    </source>
</evidence>
<dbReference type="SUPFAM" id="SSF51197">
    <property type="entry name" value="Clavaminate synthase-like"/>
    <property type="match status" value="1"/>
</dbReference>
<evidence type="ECO:0000313" key="5">
    <source>
        <dbReference type="EMBL" id="KAG5179173.1"/>
    </source>
</evidence>
<dbReference type="EMBL" id="JAFCMP010000490">
    <property type="protein sequence ID" value="KAG5179173.1"/>
    <property type="molecule type" value="Genomic_DNA"/>
</dbReference>
<evidence type="ECO:0000256" key="2">
    <source>
        <dbReference type="ARBA" id="ARBA00022964"/>
    </source>
</evidence>
<reference evidence="5" key="1">
    <citation type="submission" date="2021-02" db="EMBL/GenBank/DDBJ databases">
        <title>First Annotated Genome of the Yellow-green Alga Tribonema minus.</title>
        <authorList>
            <person name="Mahan K.M."/>
        </authorList>
    </citation>
    <scope>NUCLEOTIDE SEQUENCE</scope>
    <source>
        <strain evidence="5">UTEX B ZZ1240</strain>
    </source>
</reference>
<dbReference type="Pfam" id="PF05118">
    <property type="entry name" value="Asp_Arg_Hydrox"/>
    <property type="match status" value="1"/>
</dbReference>
<gene>
    <name evidence="5" type="ORF">JKP88DRAFT_167830</name>
</gene>
<keyword evidence="6" id="KW-1185">Reference proteome</keyword>
<protein>
    <submittedName>
        <fullName evidence="5">Aspartyl/Asparaginyl beta-hydroxylase-domain-containing protein</fullName>
    </submittedName>
</protein>
<dbReference type="AlphaFoldDB" id="A0A835YR86"/>
<keyword evidence="3" id="KW-0560">Oxidoreductase</keyword>
<dbReference type="OrthoDB" id="5973929at2759"/>
<comment type="similarity">
    <text evidence="1">Belongs to the aspartyl/asparaginyl beta-hydroxylase family.</text>
</comment>
<evidence type="ECO:0000313" key="6">
    <source>
        <dbReference type="Proteomes" id="UP000664859"/>
    </source>
</evidence>
<comment type="caution">
    <text evidence="5">The sequence shown here is derived from an EMBL/GenBank/DDBJ whole genome shotgun (WGS) entry which is preliminary data.</text>
</comment>
<dbReference type="InterPro" id="IPR007803">
    <property type="entry name" value="Asp/Arg/Pro-Hydrxlase"/>
</dbReference>
<dbReference type="InterPro" id="IPR051821">
    <property type="entry name" value="Asp/Asn_beta-hydroxylase"/>
</dbReference>
<dbReference type="GO" id="GO:0051213">
    <property type="term" value="F:dioxygenase activity"/>
    <property type="evidence" value="ECO:0007669"/>
    <property type="project" value="UniProtKB-KW"/>
</dbReference>
<feature type="domain" description="Aspartyl/asparaginy/proline hydroxylase" evidence="4">
    <location>
        <begin position="29"/>
        <end position="182"/>
    </location>
</feature>